<dbReference type="SUPFAM" id="SSF51197">
    <property type="entry name" value="Clavaminate synthase-like"/>
    <property type="match status" value="1"/>
</dbReference>
<dbReference type="InterPro" id="IPR008775">
    <property type="entry name" value="Phytyl_CoA_dOase-like"/>
</dbReference>
<evidence type="ECO:0000313" key="2">
    <source>
        <dbReference type="Proteomes" id="UP001519363"/>
    </source>
</evidence>
<gene>
    <name evidence="1" type="ORF">JOF53_000805</name>
</gene>
<organism evidence="1 2">
    <name type="scientific">Crossiella equi</name>
    <dbReference type="NCBI Taxonomy" id="130796"/>
    <lineage>
        <taxon>Bacteria</taxon>
        <taxon>Bacillati</taxon>
        <taxon>Actinomycetota</taxon>
        <taxon>Actinomycetes</taxon>
        <taxon>Pseudonocardiales</taxon>
        <taxon>Pseudonocardiaceae</taxon>
        <taxon>Crossiella</taxon>
    </lineage>
</organism>
<name>A0ABS5A5R6_9PSEU</name>
<dbReference type="EMBL" id="JAGIOO010000001">
    <property type="protein sequence ID" value="MBP2471933.1"/>
    <property type="molecule type" value="Genomic_DNA"/>
</dbReference>
<evidence type="ECO:0000313" key="1">
    <source>
        <dbReference type="EMBL" id="MBP2471933.1"/>
    </source>
</evidence>
<dbReference type="Pfam" id="PF05721">
    <property type="entry name" value="PhyH"/>
    <property type="match status" value="1"/>
</dbReference>
<protein>
    <submittedName>
        <fullName evidence="1">Ectoine hydroxylase-related dioxygenase (Phytanoyl-CoA dioxygenase family)</fullName>
    </submittedName>
</protein>
<proteinExistence type="predicted"/>
<dbReference type="PANTHER" id="PTHR20883">
    <property type="entry name" value="PHYTANOYL-COA DIOXYGENASE DOMAIN CONTAINING 1"/>
    <property type="match status" value="1"/>
</dbReference>
<keyword evidence="2" id="KW-1185">Reference proteome</keyword>
<dbReference type="Gene3D" id="2.60.120.620">
    <property type="entry name" value="q2cbj1_9rhob like domain"/>
    <property type="match status" value="1"/>
</dbReference>
<keyword evidence="1" id="KW-0560">Oxidoreductase</keyword>
<comment type="caution">
    <text evidence="1">The sequence shown here is derived from an EMBL/GenBank/DDBJ whole genome shotgun (WGS) entry which is preliminary data.</text>
</comment>
<accession>A0ABS5A5R6</accession>
<dbReference type="GO" id="GO:0051213">
    <property type="term" value="F:dioxygenase activity"/>
    <property type="evidence" value="ECO:0007669"/>
    <property type="project" value="UniProtKB-KW"/>
</dbReference>
<dbReference type="Proteomes" id="UP001519363">
    <property type="component" value="Unassembled WGS sequence"/>
</dbReference>
<sequence>MRPTLTEEQLASYQREGWLLLKDVVSQSARDRVAALFQRVVADYAGELLAAGELSRSYAELPFDKRWAAIRAEVPSARPVVWRRVLIDPAVHELWFEPGLLGAAQSLLGPEIRAYHLFNGRPREPNDPAQTIHWHQDAFNCEEWEEADSRILTFWVPLVPVDTTSGCLCVVPGSHHRGLLPQHTDEFGITGLAEETELDGLPVPMEPGDALLFNELVLHRSLDNTSDRVRWSIDIRYSADSEAHQRKAPGGFRVSSAHGAAETFEEWAAKWDPKTGVMRRQLRRLDLYARTLSERESRDLRTY</sequence>
<keyword evidence="1" id="KW-0223">Dioxygenase</keyword>
<dbReference type="PANTHER" id="PTHR20883:SF14">
    <property type="entry name" value="PHYTANOYL-COA DIOXYGENASE"/>
    <property type="match status" value="1"/>
</dbReference>
<reference evidence="1 2" key="1">
    <citation type="submission" date="2021-03" db="EMBL/GenBank/DDBJ databases">
        <title>Sequencing the genomes of 1000 actinobacteria strains.</title>
        <authorList>
            <person name="Klenk H.-P."/>
        </authorList>
    </citation>
    <scope>NUCLEOTIDE SEQUENCE [LARGE SCALE GENOMIC DNA]</scope>
    <source>
        <strain evidence="1 2">DSM 44580</strain>
    </source>
</reference>
<dbReference type="RefSeq" id="WP_086781656.1">
    <property type="nucleotide sequence ID" value="NZ_JAGIOO010000001.1"/>
</dbReference>